<dbReference type="InterPro" id="IPR046985">
    <property type="entry name" value="IP5"/>
</dbReference>
<dbReference type="GO" id="GO:0004439">
    <property type="term" value="F:phosphatidylinositol-4,5-bisphosphate 5-phosphatase activity"/>
    <property type="evidence" value="ECO:0007669"/>
    <property type="project" value="TreeGrafter"/>
</dbReference>
<dbReference type="InterPro" id="IPR000300">
    <property type="entry name" value="IPPc"/>
</dbReference>
<organism evidence="2 3">
    <name type="scientific">Streblomastix strix</name>
    <dbReference type="NCBI Taxonomy" id="222440"/>
    <lineage>
        <taxon>Eukaryota</taxon>
        <taxon>Metamonada</taxon>
        <taxon>Preaxostyla</taxon>
        <taxon>Oxymonadida</taxon>
        <taxon>Streblomastigidae</taxon>
        <taxon>Streblomastix</taxon>
    </lineage>
</organism>
<dbReference type="Pfam" id="PF22669">
    <property type="entry name" value="Exo_endo_phos2"/>
    <property type="match status" value="1"/>
</dbReference>
<dbReference type="PANTHER" id="PTHR11200">
    <property type="entry name" value="INOSITOL 5-PHOSPHATASE"/>
    <property type="match status" value="1"/>
</dbReference>
<comment type="caution">
    <text evidence="2">The sequence shown here is derived from an EMBL/GenBank/DDBJ whole genome shotgun (WGS) entry which is preliminary data.</text>
</comment>
<protein>
    <recommendedName>
        <fullName evidence="1">Inositol polyphosphate-related phosphatase domain-containing protein</fullName>
    </recommendedName>
</protein>
<name>A0A5J4PKX8_9EUKA</name>
<sequence length="98" mass="11821">MRESFGDKLSQSCIPANKHDYCFFMGDLNFRMSMEMQRKDIERALLSGKLERLLTFDQLNMERYYKRSFNDFEEMRITWGPTYRFNVGSHVFDTSICF</sequence>
<feature type="domain" description="Inositol polyphosphate-related phosphatase" evidence="1">
    <location>
        <begin position="15"/>
        <end position="95"/>
    </location>
</feature>
<dbReference type="SUPFAM" id="SSF56219">
    <property type="entry name" value="DNase I-like"/>
    <property type="match status" value="1"/>
</dbReference>
<evidence type="ECO:0000313" key="3">
    <source>
        <dbReference type="Proteomes" id="UP000324800"/>
    </source>
</evidence>
<dbReference type="EMBL" id="SNRW01049887">
    <property type="protein sequence ID" value="KAA6310197.1"/>
    <property type="molecule type" value="Genomic_DNA"/>
</dbReference>
<gene>
    <name evidence="2" type="ORF">EZS28_056354</name>
</gene>
<evidence type="ECO:0000259" key="1">
    <source>
        <dbReference type="Pfam" id="PF22669"/>
    </source>
</evidence>
<evidence type="ECO:0000313" key="2">
    <source>
        <dbReference type="EMBL" id="KAA6310197.1"/>
    </source>
</evidence>
<dbReference type="Gene3D" id="3.60.10.10">
    <property type="entry name" value="Endonuclease/exonuclease/phosphatase"/>
    <property type="match status" value="1"/>
</dbReference>
<dbReference type="AlphaFoldDB" id="A0A5J4PKX8"/>
<dbReference type="Proteomes" id="UP000324800">
    <property type="component" value="Unassembled WGS sequence"/>
</dbReference>
<reference evidence="2 3" key="1">
    <citation type="submission" date="2019-03" db="EMBL/GenBank/DDBJ databases">
        <title>Single cell metagenomics reveals metabolic interactions within the superorganism composed of flagellate Streblomastix strix and complex community of Bacteroidetes bacteria on its surface.</title>
        <authorList>
            <person name="Treitli S.C."/>
            <person name="Kolisko M."/>
            <person name="Husnik F."/>
            <person name="Keeling P."/>
            <person name="Hampl V."/>
        </authorList>
    </citation>
    <scope>NUCLEOTIDE SEQUENCE [LARGE SCALE GENOMIC DNA]</scope>
    <source>
        <strain evidence="2">ST1C</strain>
    </source>
</reference>
<accession>A0A5J4PKX8</accession>
<proteinExistence type="predicted"/>
<dbReference type="GO" id="GO:0046856">
    <property type="term" value="P:phosphatidylinositol dephosphorylation"/>
    <property type="evidence" value="ECO:0007669"/>
    <property type="project" value="InterPro"/>
</dbReference>
<dbReference type="InterPro" id="IPR036691">
    <property type="entry name" value="Endo/exonu/phosph_ase_sf"/>
</dbReference>
<dbReference type="OrthoDB" id="7862313at2759"/>